<feature type="domain" description="Ubiquitin-like protease family profile" evidence="6">
    <location>
        <begin position="332"/>
        <end position="476"/>
    </location>
</feature>
<sequence length="511" mass="57680">MEALQKLCNRIEDNLGQRIDRLEDNLEKLEATVDSLQYKFIDHFTQCDYHPVKSSLSSSSSNNQSVNPPPPKTETAPPPPSPPSQAAPPPPSPSQAAPPPPPPPTTEAAPPPPSPPSQAAPPPSPPPTTEAAPPPPPSQAAPPPPTSQAAPPPPSQAAPPPPPPTSQAAPPPPTAEVQDAQALIKYQPHKKKGKRDDKKEIDTVEEKKTKQDVISVDRIEILPRVAEINLEYPGKIFLTTEQQTFMDEYFKNVLLALYLRFTCALLALSLCFHCALPALSLRFTCALPALYLRFTCAFTALSLRFTCALPVPDLRFFVLFSRDDVIFQSGNILINRGDIDDILTNQYFSDNHVDSFAFLLSEKIRIIPKEFQKYLYISPLYRLYKCYKHDYQMFIQHITPDSVRESKLIVQPICFQSHWVLIVGKLKEKVWKLYDSLPNPEHKAIYTEVIKQIHEDKTESNEYDYGIFVCKYMERAILKKKTDWASLKEWQKYMPKFRAELGYALYFTTKM</sequence>
<dbReference type="GO" id="GO:0006508">
    <property type="term" value="P:proteolysis"/>
    <property type="evidence" value="ECO:0007669"/>
    <property type="project" value="UniProtKB-KW"/>
</dbReference>
<dbReference type="InterPro" id="IPR003653">
    <property type="entry name" value="Peptidase_C48_C"/>
</dbReference>
<evidence type="ECO:0000256" key="3">
    <source>
        <dbReference type="ARBA" id="ARBA00022801"/>
    </source>
</evidence>
<feature type="compositionally biased region" description="Basic and acidic residues" evidence="5">
    <location>
        <begin position="194"/>
        <end position="209"/>
    </location>
</feature>
<reference evidence="7 8" key="1">
    <citation type="journal article" date="2021" name="Hortic Res">
        <title>Chromosome-scale assembly of the Dendrobium chrysotoxum genome enhances the understanding of orchid evolution.</title>
        <authorList>
            <person name="Zhang Y."/>
            <person name="Zhang G.Q."/>
            <person name="Zhang D."/>
            <person name="Liu X.D."/>
            <person name="Xu X.Y."/>
            <person name="Sun W.H."/>
            <person name="Yu X."/>
            <person name="Zhu X."/>
            <person name="Wang Z.W."/>
            <person name="Zhao X."/>
            <person name="Zhong W.Y."/>
            <person name="Chen H."/>
            <person name="Yin W.L."/>
            <person name="Huang T."/>
            <person name="Niu S.C."/>
            <person name="Liu Z.J."/>
        </authorList>
    </citation>
    <scope>NUCLEOTIDE SEQUENCE [LARGE SCALE GENOMIC DNA]</scope>
    <source>
        <strain evidence="7">Lindl</strain>
    </source>
</reference>
<feature type="region of interest" description="Disordered" evidence="5">
    <location>
        <begin position="52"/>
        <end position="209"/>
    </location>
</feature>
<evidence type="ECO:0000313" key="8">
    <source>
        <dbReference type="Proteomes" id="UP000775213"/>
    </source>
</evidence>
<dbReference type="InterPro" id="IPR038765">
    <property type="entry name" value="Papain-like_cys_pep_sf"/>
</dbReference>
<feature type="compositionally biased region" description="Low complexity" evidence="5">
    <location>
        <begin position="54"/>
        <end position="66"/>
    </location>
</feature>
<gene>
    <name evidence="7" type="ORF">IEQ34_018177</name>
</gene>
<dbReference type="Pfam" id="PF02902">
    <property type="entry name" value="Peptidase_C48"/>
    <property type="match status" value="1"/>
</dbReference>
<accession>A0AAV7GDM8</accession>
<dbReference type="PROSITE" id="PS50600">
    <property type="entry name" value="ULP_PROTEASE"/>
    <property type="match status" value="1"/>
</dbReference>
<proteinExistence type="inferred from homology"/>
<feature type="compositionally biased region" description="Pro residues" evidence="5">
    <location>
        <begin position="67"/>
        <end position="174"/>
    </location>
</feature>
<evidence type="ECO:0000256" key="1">
    <source>
        <dbReference type="ARBA" id="ARBA00005234"/>
    </source>
</evidence>
<feature type="coiled-coil region" evidence="4">
    <location>
        <begin position="12"/>
        <end position="39"/>
    </location>
</feature>
<evidence type="ECO:0000256" key="4">
    <source>
        <dbReference type="SAM" id="Coils"/>
    </source>
</evidence>
<keyword evidence="4" id="KW-0175">Coiled coil</keyword>
<dbReference type="AlphaFoldDB" id="A0AAV7GDM8"/>
<comment type="caution">
    <text evidence="7">The sequence shown here is derived from an EMBL/GenBank/DDBJ whole genome shotgun (WGS) entry which is preliminary data.</text>
</comment>
<evidence type="ECO:0000256" key="5">
    <source>
        <dbReference type="SAM" id="MobiDB-lite"/>
    </source>
</evidence>
<organism evidence="7 8">
    <name type="scientific">Dendrobium chrysotoxum</name>
    <name type="common">Orchid</name>
    <dbReference type="NCBI Taxonomy" id="161865"/>
    <lineage>
        <taxon>Eukaryota</taxon>
        <taxon>Viridiplantae</taxon>
        <taxon>Streptophyta</taxon>
        <taxon>Embryophyta</taxon>
        <taxon>Tracheophyta</taxon>
        <taxon>Spermatophyta</taxon>
        <taxon>Magnoliopsida</taxon>
        <taxon>Liliopsida</taxon>
        <taxon>Asparagales</taxon>
        <taxon>Orchidaceae</taxon>
        <taxon>Epidendroideae</taxon>
        <taxon>Malaxideae</taxon>
        <taxon>Dendrobiinae</taxon>
        <taxon>Dendrobium</taxon>
    </lineage>
</organism>
<evidence type="ECO:0000259" key="6">
    <source>
        <dbReference type="PROSITE" id="PS50600"/>
    </source>
</evidence>
<dbReference type="Proteomes" id="UP000775213">
    <property type="component" value="Unassembled WGS sequence"/>
</dbReference>
<evidence type="ECO:0000256" key="2">
    <source>
        <dbReference type="ARBA" id="ARBA00022670"/>
    </source>
</evidence>
<dbReference type="EMBL" id="JAGFBR010000016">
    <property type="protein sequence ID" value="KAH0453853.1"/>
    <property type="molecule type" value="Genomic_DNA"/>
</dbReference>
<keyword evidence="3" id="KW-0378">Hydrolase</keyword>
<name>A0AAV7GDM8_DENCH</name>
<dbReference type="SUPFAM" id="SSF54001">
    <property type="entry name" value="Cysteine proteinases"/>
    <property type="match status" value="1"/>
</dbReference>
<comment type="similarity">
    <text evidence="1">Belongs to the peptidase C48 family.</text>
</comment>
<dbReference type="GO" id="GO:0008234">
    <property type="term" value="F:cysteine-type peptidase activity"/>
    <property type="evidence" value="ECO:0007669"/>
    <property type="project" value="InterPro"/>
</dbReference>
<keyword evidence="2" id="KW-0645">Protease</keyword>
<protein>
    <recommendedName>
        <fullName evidence="6">Ubiquitin-like protease family profile domain-containing protein</fullName>
    </recommendedName>
</protein>
<keyword evidence="8" id="KW-1185">Reference proteome</keyword>
<dbReference type="Gene3D" id="3.40.395.10">
    <property type="entry name" value="Adenoviral Proteinase, Chain A"/>
    <property type="match status" value="1"/>
</dbReference>
<evidence type="ECO:0000313" key="7">
    <source>
        <dbReference type="EMBL" id="KAH0453853.1"/>
    </source>
</evidence>